<dbReference type="InterPro" id="IPR029069">
    <property type="entry name" value="HotDog_dom_sf"/>
</dbReference>
<dbReference type="Pfam" id="PF13279">
    <property type="entry name" value="4HBT_2"/>
    <property type="match status" value="1"/>
</dbReference>
<dbReference type="PANTHER" id="PTHR12475:SF4">
    <property type="entry name" value="PROTEIN THEM6"/>
    <property type="match status" value="1"/>
</dbReference>
<evidence type="ECO:0000313" key="3">
    <source>
        <dbReference type="Proteomes" id="UP001221142"/>
    </source>
</evidence>
<dbReference type="InterPro" id="IPR051490">
    <property type="entry name" value="THEM6_lcsJ_thioesterase"/>
</dbReference>
<protein>
    <submittedName>
        <fullName evidence="2">Uncharacterized protein</fullName>
    </submittedName>
</protein>
<dbReference type="Gene3D" id="3.10.129.10">
    <property type="entry name" value="Hotdog Thioesterase"/>
    <property type="match status" value="1"/>
</dbReference>
<keyword evidence="3" id="KW-1185">Reference proteome</keyword>
<dbReference type="CDD" id="cd00586">
    <property type="entry name" value="4HBT"/>
    <property type="match status" value="1"/>
</dbReference>
<proteinExistence type="inferred from homology"/>
<evidence type="ECO:0000256" key="1">
    <source>
        <dbReference type="ARBA" id="ARBA00038476"/>
    </source>
</evidence>
<dbReference type="SUPFAM" id="SSF54637">
    <property type="entry name" value="Thioesterase/thiol ester dehydrase-isomerase"/>
    <property type="match status" value="1"/>
</dbReference>
<comment type="similarity">
    <text evidence="1">Belongs to the lcsJ thioesterase family.</text>
</comment>
<evidence type="ECO:0000313" key="2">
    <source>
        <dbReference type="EMBL" id="KAJ7641545.1"/>
    </source>
</evidence>
<accession>A0AAD7C7S5</accession>
<dbReference type="AlphaFoldDB" id="A0AAD7C7S5"/>
<organism evidence="2 3">
    <name type="scientific">Roridomyces roridus</name>
    <dbReference type="NCBI Taxonomy" id="1738132"/>
    <lineage>
        <taxon>Eukaryota</taxon>
        <taxon>Fungi</taxon>
        <taxon>Dikarya</taxon>
        <taxon>Basidiomycota</taxon>
        <taxon>Agaricomycotina</taxon>
        <taxon>Agaricomycetes</taxon>
        <taxon>Agaricomycetidae</taxon>
        <taxon>Agaricales</taxon>
        <taxon>Marasmiineae</taxon>
        <taxon>Mycenaceae</taxon>
        <taxon>Roridomyces</taxon>
    </lineage>
</organism>
<sequence length="317" mass="35829">MNLALVASSASKKLKWAAVALVLLNCRSFPLSWTVRVWLSVLKYFVRSWLFKFTLLFRSASRVEIMKRERHTSISRLGRNPFNATTSYASWAGLDDCDYNLHLSNSSYPKILDMARMKAALEHFPMFLRAGGVMVLAGTQFDFIREIPILSRYEIRANIASWDEKRLYLIARFVRLPTKKKVHDRDSKPSLVPQLPLKEPDGAVVHCVSINQFVYKQGPISVPPALALACEGYSNLSPSGKPHTLDDPPPYWSHVKKIGDPKAIRKYMKSWKSVPEEERWWTTAFTGAVEDQRVANMALIEGVAKGVVGARSIVAAY</sequence>
<comment type="caution">
    <text evidence="2">The sequence shown here is derived from an EMBL/GenBank/DDBJ whole genome shotgun (WGS) entry which is preliminary data.</text>
</comment>
<gene>
    <name evidence="2" type="ORF">FB45DRAFT_825836</name>
</gene>
<dbReference type="EMBL" id="JARKIF010000004">
    <property type="protein sequence ID" value="KAJ7641545.1"/>
    <property type="molecule type" value="Genomic_DNA"/>
</dbReference>
<name>A0AAD7C7S5_9AGAR</name>
<dbReference type="Proteomes" id="UP001221142">
    <property type="component" value="Unassembled WGS sequence"/>
</dbReference>
<reference evidence="2" key="1">
    <citation type="submission" date="2023-03" db="EMBL/GenBank/DDBJ databases">
        <title>Massive genome expansion in bonnet fungi (Mycena s.s.) driven by repeated elements and novel gene families across ecological guilds.</title>
        <authorList>
            <consortium name="Lawrence Berkeley National Laboratory"/>
            <person name="Harder C.B."/>
            <person name="Miyauchi S."/>
            <person name="Viragh M."/>
            <person name="Kuo A."/>
            <person name="Thoen E."/>
            <person name="Andreopoulos B."/>
            <person name="Lu D."/>
            <person name="Skrede I."/>
            <person name="Drula E."/>
            <person name="Henrissat B."/>
            <person name="Morin E."/>
            <person name="Kohler A."/>
            <person name="Barry K."/>
            <person name="LaButti K."/>
            <person name="Morin E."/>
            <person name="Salamov A."/>
            <person name="Lipzen A."/>
            <person name="Mereny Z."/>
            <person name="Hegedus B."/>
            <person name="Baldrian P."/>
            <person name="Stursova M."/>
            <person name="Weitz H."/>
            <person name="Taylor A."/>
            <person name="Grigoriev I.V."/>
            <person name="Nagy L.G."/>
            <person name="Martin F."/>
            <person name="Kauserud H."/>
        </authorList>
    </citation>
    <scope>NUCLEOTIDE SEQUENCE</scope>
    <source>
        <strain evidence="2">9284</strain>
    </source>
</reference>
<dbReference type="PANTHER" id="PTHR12475">
    <property type="match status" value="1"/>
</dbReference>